<dbReference type="RefSeq" id="XP_007780739.1">
    <property type="nucleotide sequence ID" value="XM_007782549.1"/>
</dbReference>
<dbReference type="InterPro" id="IPR019786">
    <property type="entry name" value="Zinc_finger_PHD-type_CS"/>
</dbReference>
<evidence type="ECO:0000256" key="1">
    <source>
        <dbReference type="ARBA" id="ARBA00022723"/>
    </source>
</evidence>
<dbReference type="InterPro" id="IPR013083">
    <property type="entry name" value="Znf_RING/FYVE/PHD"/>
</dbReference>
<feature type="compositionally biased region" description="Basic and acidic residues" evidence="5">
    <location>
        <begin position="345"/>
        <end position="357"/>
    </location>
</feature>
<keyword evidence="3" id="KW-0862">Zinc</keyword>
<feature type="compositionally biased region" description="Basic residues" evidence="5">
    <location>
        <begin position="333"/>
        <end position="344"/>
    </location>
</feature>
<feature type="compositionally biased region" description="Low complexity" evidence="5">
    <location>
        <begin position="312"/>
        <end position="332"/>
    </location>
</feature>
<dbReference type="PROSITE" id="PS01359">
    <property type="entry name" value="ZF_PHD_1"/>
    <property type="match status" value="1"/>
</dbReference>
<dbReference type="InterPro" id="IPR001965">
    <property type="entry name" value="Znf_PHD"/>
</dbReference>
<protein>
    <recommendedName>
        <fullName evidence="6">PHD-type domain-containing protein</fullName>
    </recommendedName>
</protein>
<dbReference type="PROSITE" id="PS50016">
    <property type="entry name" value="ZF_PHD_2"/>
    <property type="match status" value="2"/>
</dbReference>
<evidence type="ECO:0000313" key="8">
    <source>
        <dbReference type="Proteomes" id="UP000016924"/>
    </source>
</evidence>
<feature type="domain" description="PHD-type" evidence="6">
    <location>
        <begin position="641"/>
        <end position="700"/>
    </location>
</feature>
<dbReference type="SUPFAM" id="SSF57903">
    <property type="entry name" value="FYVE/PHD zinc finger"/>
    <property type="match status" value="2"/>
</dbReference>
<evidence type="ECO:0000256" key="4">
    <source>
        <dbReference type="PROSITE-ProRule" id="PRU00146"/>
    </source>
</evidence>
<dbReference type="OrthoDB" id="5876363at2759"/>
<sequence>MPSIRLTTTRKSSRTSSPFVRSADDSPAPPVETKKGKAQTSLDQWIEPPLKEPTPSFRDHGFERGGVLENMQPLGQPPSAKLKAKVKGDLQRRPDTGRNGLMFTLEEAGETSEATPSVEPRRSESQKPEEMLPDILPSRDDEADDDYMPRKKLKTAPRPQKSAGMKSGTVTATPAQSRERSSSNAGIHIRTPVGHGLLQLIVDNAAIKAARSGDRRLGDALHNMYRESFQDEGLAVLLNDILANKATAEQAVTFKKYIRQQKKLLKVSRRMSRQYNNSLHSLSSLSDVDERIVEEGLPTSLDMSVAITSKTSAGAAPSSAARPKLSLTLKQPKPSKPKPSTSKKRTPDQAGLDREPELTEEEFNVVREKLNESLVKDYKIPESHIRPPLAVQPESARPSPSVHVPPVHLPAVSSREPNGVLRHLTRDELLRNGRGTLSSPRPEVFAPGPGSASRPNTPLVLDRPAKKRKTARMKMSPVKKKTTVVAGVARAVGGMESPIGYDDNDSRSENSDFCSACSGSGLLVCCDGCDRSFHFTCCDPPLDRNASALDEPWFCSRCLGKGHVAPTPSRGLFSALLDEISRRNPTAFGLPKDVQEYFEGVKAGDEGEYEEAHAQKSVKNRTGWSEVVDNTKALYDSKGNTILCTQCSRSTLDRRSLVECDYCGDYWHLDCLDPPLANPPARGSKDNSRNMWMCPRHIDQDLRRLAPVGCGGRVHRVRRPRNAKIVDVALRRGFKNNGLIEIENESSDDEFIEENVGEDGVIHRIPERGVKLDFINKVKQARSNRGLNMGVASGRVTKSSHAGSARAQLRDNFAKRPFAEQKLALNLAQLAQKEADLGLDGDRVQALVYGLTANAPENVAAAIAHAEHEAPSVSQSLATAAIPPLMVEGEPSDEERRQLEALAKLIKRRLTGEKA</sequence>
<dbReference type="InterPro" id="IPR019787">
    <property type="entry name" value="Znf_PHD-finger"/>
</dbReference>
<dbReference type="AlphaFoldDB" id="R7YU29"/>
<dbReference type="GO" id="GO:0032221">
    <property type="term" value="C:Rpd3S complex"/>
    <property type="evidence" value="ECO:0007669"/>
    <property type="project" value="TreeGrafter"/>
</dbReference>
<proteinExistence type="predicted"/>
<keyword evidence="8" id="KW-1185">Reference proteome</keyword>
<evidence type="ECO:0000259" key="6">
    <source>
        <dbReference type="PROSITE" id="PS50016"/>
    </source>
</evidence>
<keyword evidence="2 4" id="KW-0863">Zinc-finger</keyword>
<dbReference type="GO" id="GO:0008270">
    <property type="term" value="F:zinc ion binding"/>
    <property type="evidence" value="ECO:0007669"/>
    <property type="project" value="UniProtKB-KW"/>
</dbReference>
<feature type="region of interest" description="Disordered" evidence="5">
    <location>
        <begin position="432"/>
        <end position="460"/>
    </location>
</feature>
<dbReference type="Pfam" id="PF00628">
    <property type="entry name" value="PHD"/>
    <property type="match status" value="2"/>
</dbReference>
<dbReference type="PANTHER" id="PTHR47636">
    <property type="entry name" value="TRANSCRIPTIONAL REGULATORY PROTEIN RCO1"/>
    <property type="match status" value="1"/>
</dbReference>
<reference evidence="8" key="1">
    <citation type="submission" date="2012-06" db="EMBL/GenBank/DDBJ databases">
        <title>The genome sequence of Coniosporium apollinis CBS 100218.</title>
        <authorList>
            <consortium name="The Broad Institute Genome Sequencing Platform"/>
            <person name="Cuomo C."/>
            <person name="Gorbushina A."/>
            <person name="Noack S."/>
            <person name="Walker B."/>
            <person name="Young S.K."/>
            <person name="Zeng Q."/>
            <person name="Gargeya S."/>
            <person name="Fitzgerald M."/>
            <person name="Haas B."/>
            <person name="Abouelleil A."/>
            <person name="Alvarado L."/>
            <person name="Arachchi H.M."/>
            <person name="Berlin A.M."/>
            <person name="Chapman S.B."/>
            <person name="Goldberg J."/>
            <person name="Griggs A."/>
            <person name="Gujja S."/>
            <person name="Hansen M."/>
            <person name="Howarth C."/>
            <person name="Imamovic A."/>
            <person name="Larimer J."/>
            <person name="McCowan C."/>
            <person name="Montmayeur A."/>
            <person name="Murphy C."/>
            <person name="Neiman D."/>
            <person name="Pearson M."/>
            <person name="Priest M."/>
            <person name="Roberts A."/>
            <person name="Saif S."/>
            <person name="Shea T."/>
            <person name="Sisk P."/>
            <person name="Sykes S."/>
            <person name="Wortman J."/>
            <person name="Nusbaum C."/>
            <person name="Birren B."/>
        </authorList>
    </citation>
    <scope>NUCLEOTIDE SEQUENCE [LARGE SCALE GENOMIC DNA]</scope>
    <source>
        <strain evidence="8">CBS 100218</strain>
    </source>
</reference>
<dbReference type="PANTHER" id="PTHR47636:SF1">
    <property type="entry name" value="TRANSCRIPTIONAL REGULATORY PROTEIN RCO1"/>
    <property type="match status" value="1"/>
</dbReference>
<feature type="region of interest" description="Disordered" evidence="5">
    <location>
        <begin position="1"/>
        <end position="186"/>
    </location>
</feature>
<evidence type="ECO:0000313" key="7">
    <source>
        <dbReference type="EMBL" id="EON65422.1"/>
    </source>
</evidence>
<dbReference type="Proteomes" id="UP000016924">
    <property type="component" value="Unassembled WGS sequence"/>
</dbReference>
<dbReference type="OMA" id="CYYFVPP"/>
<dbReference type="InterPro" id="IPR011011">
    <property type="entry name" value="Znf_FYVE_PHD"/>
</dbReference>
<dbReference type="SMART" id="SM00249">
    <property type="entry name" value="PHD"/>
    <property type="match status" value="2"/>
</dbReference>
<feature type="domain" description="PHD-type" evidence="6">
    <location>
        <begin position="511"/>
        <end position="561"/>
    </location>
</feature>
<dbReference type="GO" id="GO:0006357">
    <property type="term" value="P:regulation of transcription by RNA polymerase II"/>
    <property type="evidence" value="ECO:0007669"/>
    <property type="project" value="TreeGrafter"/>
</dbReference>
<evidence type="ECO:0000256" key="3">
    <source>
        <dbReference type="ARBA" id="ARBA00022833"/>
    </source>
</evidence>
<accession>R7YU29</accession>
<feature type="region of interest" description="Disordered" evidence="5">
    <location>
        <begin position="312"/>
        <end position="364"/>
    </location>
</feature>
<evidence type="ECO:0000256" key="5">
    <source>
        <dbReference type="SAM" id="MobiDB-lite"/>
    </source>
</evidence>
<dbReference type="STRING" id="1168221.R7YU29"/>
<name>R7YU29_CONA1</name>
<evidence type="ECO:0000256" key="2">
    <source>
        <dbReference type="ARBA" id="ARBA00022771"/>
    </source>
</evidence>
<dbReference type="CDD" id="cd15535">
    <property type="entry name" value="PHD1_Rco1"/>
    <property type="match status" value="1"/>
</dbReference>
<feature type="compositionally biased region" description="Basic and acidic residues" evidence="5">
    <location>
        <begin position="119"/>
        <end position="130"/>
    </location>
</feature>
<dbReference type="InterPro" id="IPR052819">
    <property type="entry name" value="Chromatin_regulatory_protein"/>
</dbReference>
<gene>
    <name evidence="7" type="ORF">W97_04660</name>
</gene>
<dbReference type="EMBL" id="JH767574">
    <property type="protein sequence ID" value="EON65422.1"/>
    <property type="molecule type" value="Genomic_DNA"/>
</dbReference>
<feature type="compositionally biased region" description="Basic and acidic residues" evidence="5">
    <location>
        <begin position="86"/>
        <end position="96"/>
    </location>
</feature>
<organism evidence="7 8">
    <name type="scientific">Coniosporium apollinis (strain CBS 100218)</name>
    <name type="common">Rock-inhabiting black yeast</name>
    <dbReference type="NCBI Taxonomy" id="1168221"/>
    <lineage>
        <taxon>Eukaryota</taxon>
        <taxon>Fungi</taxon>
        <taxon>Dikarya</taxon>
        <taxon>Ascomycota</taxon>
        <taxon>Pezizomycotina</taxon>
        <taxon>Dothideomycetes</taxon>
        <taxon>Dothideomycetes incertae sedis</taxon>
        <taxon>Coniosporium</taxon>
    </lineage>
</organism>
<dbReference type="Gene3D" id="3.30.40.10">
    <property type="entry name" value="Zinc/RING finger domain, C3HC4 (zinc finger)"/>
    <property type="match status" value="2"/>
</dbReference>
<dbReference type="HOGENOM" id="CLU_001648_1_0_1"/>
<dbReference type="eggNOG" id="KOG4299">
    <property type="taxonomic scope" value="Eukaryota"/>
</dbReference>
<keyword evidence="1" id="KW-0479">Metal-binding</keyword>
<feature type="compositionally biased region" description="Low complexity" evidence="5">
    <location>
        <begin position="7"/>
        <end position="17"/>
    </location>
</feature>
<dbReference type="CDD" id="cd15534">
    <property type="entry name" value="PHD2_PHF12_Rco1"/>
    <property type="match status" value="1"/>
</dbReference>
<dbReference type="GeneID" id="19901971"/>